<proteinExistence type="predicted"/>
<dbReference type="RefSeq" id="WP_111398594.1">
    <property type="nucleotide sequence ID" value="NZ_QKYU01000013.1"/>
</dbReference>
<protein>
    <recommendedName>
        <fullName evidence="4">Ammonia monooxygenase</fullName>
    </recommendedName>
</protein>
<keyword evidence="3" id="KW-1185">Reference proteome</keyword>
<feature type="transmembrane region" description="Helical" evidence="1">
    <location>
        <begin position="145"/>
        <end position="165"/>
    </location>
</feature>
<feature type="transmembrane region" description="Helical" evidence="1">
    <location>
        <begin position="177"/>
        <end position="195"/>
    </location>
</feature>
<keyword evidence="1" id="KW-1133">Transmembrane helix</keyword>
<feature type="transmembrane region" description="Helical" evidence="1">
    <location>
        <begin position="310"/>
        <end position="330"/>
    </location>
</feature>
<organism evidence="2 3">
    <name type="scientific">Humitalea rosea</name>
    <dbReference type="NCBI Taxonomy" id="990373"/>
    <lineage>
        <taxon>Bacteria</taxon>
        <taxon>Pseudomonadati</taxon>
        <taxon>Pseudomonadota</taxon>
        <taxon>Alphaproteobacteria</taxon>
        <taxon>Acetobacterales</taxon>
        <taxon>Roseomonadaceae</taxon>
        <taxon>Humitalea</taxon>
    </lineage>
</organism>
<feature type="transmembrane region" description="Helical" evidence="1">
    <location>
        <begin position="84"/>
        <end position="102"/>
    </location>
</feature>
<keyword evidence="1" id="KW-0472">Membrane</keyword>
<evidence type="ECO:0000313" key="3">
    <source>
        <dbReference type="Proteomes" id="UP000249688"/>
    </source>
</evidence>
<reference evidence="2 3" key="1">
    <citation type="submission" date="2018-06" db="EMBL/GenBank/DDBJ databases">
        <title>Genomic Encyclopedia of Archaeal and Bacterial Type Strains, Phase II (KMG-II): from individual species to whole genera.</title>
        <authorList>
            <person name="Goeker M."/>
        </authorList>
    </citation>
    <scope>NUCLEOTIDE SEQUENCE [LARGE SCALE GENOMIC DNA]</scope>
    <source>
        <strain evidence="2 3">DSM 24525</strain>
    </source>
</reference>
<gene>
    <name evidence="2" type="ORF">C8P66_11341</name>
</gene>
<feature type="transmembrane region" description="Helical" evidence="1">
    <location>
        <begin position="114"/>
        <end position="133"/>
    </location>
</feature>
<dbReference type="AlphaFoldDB" id="A0A2W7IDQ2"/>
<dbReference type="GO" id="GO:0010468">
    <property type="term" value="P:regulation of gene expression"/>
    <property type="evidence" value="ECO:0007669"/>
    <property type="project" value="InterPro"/>
</dbReference>
<dbReference type="PIRSF" id="PIRSF038991">
    <property type="entry name" value="Protein_AbrB"/>
    <property type="match status" value="1"/>
</dbReference>
<comment type="caution">
    <text evidence="2">The sequence shown here is derived from an EMBL/GenBank/DDBJ whole genome shotgun (WGS) entry which is preliminary data.</text>
</comment>
<dbReference type="Proteomes" id="UP000249688">
    <property type="component" value="Unassembled WGS sequence"/>
</dbReference>
<feature type="transmembrane region" description="Helical" evidence="1">
    <location>
        <begin position="225"/>
        <end position="245"/>
    </location>
</feature>
<dbReference type="EMBL" id="QKYU01000013">
    <property type="protein sequence ID" value="PZW44874.1"/>
    <property type="molecule type" value="Genomic_DNA"/>
</dbReference>
<dbReference type="GO" id="GO:0016020">
    <property type="term" value="C:membrane"/>
    <property type="evidence" value="ECO:0007669"/>
    <property type="project" value="InterPro"/>
</dbReference>
<evidence type="ECO:0000313" key="2">
    <source>
        <dbReference type="EMBL" id="PZW44874.1"/>
    </source>
</evidence>
<sequence>MPSWWVQARTALIAVIGGGVAAWLHIPLPWMIGAMFASAALAWSREVAAFKGAREGSLILLGLGLGQTFNGPVIAAVVGAAPALILAGVITIASGLVVSRLFMRLASTDSRTGFFCAVPGGIMVMAVLGQRAGADLPSITLAQTLRMVMVVVVFPPLITWLAPHVADTAFSVPRPQVTVWLPALMAAGAVVAIVANRFRFANPWMLGPCFMAIGLSAFDAMPSGVPVPLVDLAQIGMGMSLGIRLTRSFILGSQRLLVASVLSTLVLCVLLAVIAVPLALVFGLPVAGAVLGMAPGGMPEMAITAKALDLAVPLVLGFHLTRVVLCNLLIGPIWRIGVRLGVA</sequence>
<dbReference type="PANTHER" id="PTHR38457">
    <property type="entry name" value="REGULATOR ABRB-RELATED"/>
    <property type="match status" value="1"/>
</dbReference>
<accession>A0A2W7IDQ2</accession>
<feature type="transmembrane region" description="Helical" evidence="1">
    <location>
        <begin position="12"/>
        <end position="37"/>
    </location>
</feature>
<dbReference type="NCBIfam" id="TIGR03082">
    <property type="entry name" value="Gneg_AbrB_dup"/>
    <property type="match status" value="1"/>
</dbReference>
<dbReference type="InterPro" id="IPR007820">
    <property type="entry name" value="AbrB_fam"/>
</dbReference>
<feature type="transmembrane region" description="Helical" evidence="1">
    <location>
        <begin position="257"/>
        <end position="290"/>
    </location>
</feature>
<keyword evidence="1" id="KW-0812">Transmembrane</keyword>
<dbReference type="PANTHER" id="PTHR38457:SF1">
    <property type="entry name" value="REGULATOR ABRB-RELATED"/>
    <property type="match status" value="1"/>
</dbReference>
<evidence type="ECO:0000256" key="1">
    <source>
        <dbReference type="SAM" id="Phobius"/>
    </source>
</evidence>
<name>A0A2W7IDQ2_9PROT</name>
<dbReference type="Pfam" id="PF05145">
    <property type="entry name" value="AbrB"/>
    <property type="match status" value="1"/>
</dbReference>
<dbReference type="InterPro" id="IPR017516">
    <property type="entry name" value="AbrB_dup"/>
</dbReference>
<evidence type="ECO:0008006" key="4">
    <source>
        <dbReference type="Google" id="ProtNLM"/>
    </source>
</evidence>